<feature type="transmembrane region" description="Helical" evidence="1">
    <location>
        <begin position="106"/>
        <end position="135"/>
    </location>
</feature>
<feature type="transmembrane region" description="Helical" evidence="1">
    <location>
        <begin position="60"/>
        <end position="86"/>
    </location>
</feature>
<feature type="transmembrane region" description="Helical" evidence="1">
    <location>
        <begin position="30"/>
        <end position="48"/>
    </location>
</feature>
<keyword evidence="1" id="KW-1133">Transmembrane helix</keyword>
<dbReference type="RefSeq" id="WP_072695801.1">
    <property type="nucleotide sequence ID" value="NZ_FRDI01000002.1"/>
</dbReference>
<accession>A0A1M7RY51</accession>
<proteinExistence type="predicted"/>
<dbReference type="AlphaFoldDB" id="A0A1M7RY51"/>
<name>A0A1M7RY51_9BACT</name>
<sequence>MTTNYLYYGLITINLICVQLYAWFENVADTPSIPISLFIATIFLFMLLKKQIETERNNFMALIYGPTISLLIPALSGFFIGFSALIKVDHNTSSFLDIIKGIVAGSFLLSIIAIISSLFLIGFLSVINTLGFFVYRKEFLRQASFNNDNTKLKS</sequence>
<keyword evidence="1" id="KW-0472">Membrane</keyword>
<reference evidence="2 3" key="1">
    <citation type="submission" date="2016-12" db="EMBL/GenBank/DDBJ databases">
        <authorList>
            <person name="Song W.-J."/>
            <person name="Kurnit D.M."/>
        </authorList>
    </citation>
    <scope>NUCLEOTIDE SEQUENCE [LARGE SCALE GENOMIC DNA]</scope>
    <source>
        <strain evidence="2 3">DSM 11393</strain>
    </source>
</reference>
<protein>
    <submittedName>
        <fullName evidence="2">Uncharacterized protein</fullName>
    </submittedName>
</protein>
<dbReference type="EMBL" id="FRDI01000002">
    <property type="protein sequence ID" value="SHN51088.1"/>
    <property type="molecule type" value="Genomic_DNA"/>
</dbReference>
<dbReference type="STRING" id="1121455.SAMN02745728_00317"/>
<dbReference type="Proteomes" id="UP000186469">
    <property type="component" value="Unassembled WGS sequence"/>
</dbReference>
<organism evidence="2 3">
    <name type="scientific">Desulfovibrio litoralis DSM 11393</name>
    <dbReference type="NCBI Taxonomy" id="1121455"/>
    <lineage>
        <taxon>Bacteria</taxon>
        <taxon>Pseudomonadati</taxon>
        <taxon>Thermodesulfobacteriota</taxon>
        <taxon>Desulfovibrionia</taxon>
        <taxon>Desulfovibrionales</taxon>
        <taxon>Desulfovibrionaceae</taxon>
        <taxon>Desulfovibrio</taxon>
    </lineage>
</organism>
<evidence type="ECO:0000313" key="2">
    <source>
        <dbReference type="EMBL" id="SHN51088.1"/>
    </source>
</evidence>
<evidence type="ECO:0000313" key="3">
    <source>
        <dbReference type="Proteomes" id="UP000186469"/>
    </source>
</evidence>
<gene>
    <name evidence="2" type="ORF">SAMN02745728_00317</name>
</gene>
<keyword evidence="1" id="KW-0812">Transmembrane</keyword>
<evidence type="ECO:0000256" key="1">
    <source>
        <dbReference type="SAM" id="Phobius"/>
    </source>
</evidence>
<keyword evidence="3" id="KW-1185">Reference proteome</keyword>
<feature type="transmembrane region" description="Helical" evidence="1">
    <location>
        <begin position="5"/>
        <end position="24"/>
    </location>
</feature>